<dbReference type="RefSeq" id="WP_184939189.1">
    <property type="nucleotide sequence ID" value="NZ_BAAAWZ010000001.1"/>
</dbReference>
<dbReference type="NCBIfam" id="NF041121">
    <property type="entry name" value="SAV_2336_NTERM"/>
    <property type="match status" value="1"/>
</dbReference>
<dbReference type="SUPFAM" id="SSF48452">
    <property type="entry name" value="TPR-like"/>
    <property type="match status" value="3"/>
</dbReference>
<proteinExistence type="predicted"/>
<feature type="compositionally biased region" description="Basic and acidic residues" evidence="1">
    <location>
        <begin position="522"/>
        <end position="532"/>
    </location>
</feature>
<feature type="region of interest" description="Disordered" evidence="1">
    <location>
        <begin position="12"/>
        <end position="49"/>
    </location>
</feature>
<evidence type="ECO:0000259" key="2">
    <source>
        <dbReference type="Pfam" id="PF25000"/>
    </source>
</evidence>
<dbReference type="Gene3D" id="3.40.50.300">
    <property type="entry name" value="P-loop containing nucleotide triphosphate hydrolases"/>
    <property type="match status" value="1"/>
</dbReference>
<evidence type="ECO:0000313" key="3">
    <source>
        <dbReference type="EMBL" id="MBB5961977.1"/>
    </source>
</evidence>
<dbReference type="SUPFAM" id="SSF52540">
    <property type="entry name" value="P-loop containing nucleoside triphosphate hydrolases"/>
    <property type="match status" value="1"/>
</dbReference>
<feature type="domain" description="DUF7779" evidence="2">
    <location>
        <begin position="810"/>
        <end position="897"/>
    </location>
</feature>
<dbReference type="InterPro" id="IPR027417">
    <property type="entry name" value="P-loop_NTPase"/>
</dbReference>
<dbReference type="Pfam" id="PF13374">
    <property type="entry name" value="TPR_10"/>
    <property type="match status" value="2"/>
</dbReference>
<dbReference type="InterPro" id="IPR053137">
    <property type="entry name" value="NLR-like"/>
</dbReference>
<organism evidence="3 4">
    <name type="scientific">Planomonospora venezuelensis</name>
    <dbReference type="NCBI Taxonomy" id="1999"/>
    <lineage>
        <taxon>Bacteria</taxon>
        <taxon>Bacillati</taxon>
        <taxon>Actinomycetota</taxon>
        <taxon>Actinomycetes</taxon>
        <taxon>Streptosporangiales</taxon>
        <taxon>Streptosporangiaceae</taxon>
        <taxon>Planomonospora</taxon>
    </lineage>
</organism>
<reference evidence="3 4" key="1">
    <citation type="submission" date="2020-08" db="EMBL/GenBank/DDBJ databases">
        <title>Genomic Encyclopedia of Type Strains, Phase III (KMG-III): the genomes of soil and plant-associated and newly described type strains.</title>
        <authorList>
            <person name="Whitman W."/>
        </authorList>
    </citation>
    <scope>NUCLEOTIDE SEQUENCE [LARGE SCALE GENOMIC DNA]</scope>
    <source>
        <strain evidence="3 4">CECT 3303</strain>
    </source>
</reference>
<dbReference type="InterPro" id="IPR056681">
    <property type="entry name" value="DUF7779"/>
</dbReference>
<dbReference type="Pfam" id="PF25000">
    <property type="entry name" value="DUF7779"/>
    <property type="match status" value="1"/>
</dbReference>
<gene>
    <name evidence="3" type="ORF">FHS22_001236</name>
</gene>
<dbReference type="InterPro" id="IPR047738">
    <property type="entry name" value="SAV_2336-like_N"/>
</dbReference>
<dbReference type="Gene3D" id="1.25.40.10">
    <property type="entry name" value="Tetratricopeptide repeat domain"/>
    <property type="match status" value="2"/>
</dbReference>
<keyword evidence="4" id="KW-1185">Reference proteome</keyword>
<evidence type="ECO:0000313" key="4">
    <source>
        <dbReference type="Proteomes" id="UP000562352"/>
    </source>
</evidence>
<sequence length="1384" mass="153304">MSDLLWLAAQVTGWSGLADEPPPPTGPPASDEPETTLPGDRPQLEPLPAAPRDAVSGVIAATSASPAEPVATTGVGMVAGTPPTVRRRGLAAALRSLRRTVPSAHVPAELDEEATAERAAHDGLWLPVFHQPGERLIDLDVVIDNGRFTLLHRAEALGFVGVLADSGAFRRVRVHLLDTDQETEDDLLLRSSDAGPPAPAARLALPRRTRRRLIVLITDGVGDAWHGRAVHRLLARWGESSTVCVVQLLPPRLWKRTGIDADRAELRNREPAAPNIRYSLARRPPGGVPVPVLVSDTGQLRSWAEFVMAAPGRWRGAAIVCTSGERASDVPEVERELSAEQRVERFRLGVSPTAFRLAVHLAAAPLTPPLMRLVQRKLVPGATGAHLAELLGSGLIRLTDQRSRDLPVAGGLPYDFVPGVREELLLSGRRSDTAQVVAVVADHLGEEVEELRGLREVIISPGSADPPELPEDLFPLVEPAVSALEAMAGPYTRPARLLKDAITGDSGDDDDKREPVGAGYTSDRDPARPEDSVYQHVAKEPLDPFGVAVNMSAVPLAPKREPDQPTPVWNIPQRNPSFTGREEMLELLHERLSAGTTAVLPEALHGLGGVGKSQIAIEYCYRHQNDYDLIWWIPSERMPVVRQAFVDLAVHLELNVSEPSVAVPAVREALRLGRPHADWLLIFDNAEDVEEIRRFFPTNGPGKIMITSRSRDWFSHAAPLEVDVFTREEGRELLRLRGPELSLDAADELCERLGYLPLAIEQAAVWLSESGMPIEEYFRLFDEKRNELLEIEGSAVPVAVAWNVSFDRLRQSHPAALQLLQVCAFFAPEPIPRSLLTGGRDLEGPPELLKVLRDPIELGRTIRAIGQYALAKVNYRDNTISLHRLVQRVVTSRLTGDEEELFRHCGHLLLANADPKAPGDRAQWAKYQALYPHVYTSRLEDCDDSWARDLCLNMIDFLYLWGDNEAYRATARRVTETWAAVLGPEHDATLAVELRLGRSLRLFADFVPAYRHHLHVRDVLRDRLSPDHERTLEAQGYLGADLRYLGRFEEALETDEHAYTTLRRRFGPDDPLTLEQGHLFAIDLRLNGDPVRARELDREIFGRKEEVLGPDHLSTFSSRAALAIDEMECGDYLKAHRLQERHTNEMRRRYQNSHPAAMDAIALLSVMSRKAGLHDESLKLSEEAMSLFQARYGERYQNTVAISLNHAVNLRHTGDLATSVEIGNKARQDYEGIFGTEHPNTPTADVNVAVSLRLMGQVEKAYELDRRALDTFTRLLGPDHPRTLVCAVNLASDLFEQEKYDQALARDRDTLQRLQRTSENHPTTLACALNLSLDLRALGQESEAATLLAETLAGYRRVLGEGHPATVAAAMGERANCDIYPIPL</sequence>
<evidence type="ECO:0000256" key="1">
    <source>
        <dbReference type="SAM" id="MobiDB-lite"/>
    </source>
</evidence>
<dbReference type="NCBIfam" id="NF040586">
    <property type="entry name" value="FxSxx_TPR"/>
    <property type="match status" value="1"/>
</dbReference>
<dbReference type="PANTHER" id="PTHR46082:SF6">
    <property type="entry name" value="AAA+ ATPASE DOMAIN-CONTAINING PROTEIN-RELATED"/>
    <property type="match status" value="1"/>
</dbReference>
<name>A0A841D0Y9_PLAVE</name>
<comment type="caution">
    <text evidence="3">The sequence shown here is derived from an EMBL/GenBank/DDBJ whole genome shotgun (WGS) entry which is preliminary data.</text>
</comment>
<dbReference type="Pfam" id="PF13424">
    <property type="entry name" value="TPR_12"/>
    <property type="match status" value="1"/>
</dbReference>
<dbReference type="EMBL" id="JACHJJ010000003">
    <property type="protein sequence ID" value="MBB5961977.1"/>
    <property type="molecule type" value="Genomic_DNA"/>
</dbReference>
<accession>A0A841D0Y9</accession>
<protein>
    <submittedName>
        <fullName evidence="3">Tetratricopeptide (TPR) repeat protein</fullName>
    </submittedName>
</protein>
<feature type="region of interest" description="Disordered" evidence="1">
    <location>
        <begin position="501"/>
        <end position="532"/>
    </location>
</feature>
<dbReference type="PANTHER" id="PTHR46082">
    <property type="entry name" value="ATP/GTP-BINDING PROTEIN-RELATED"/>
    <property type="match status" value="1"/>
</dbReference>
<dbReference type="InterPro" id="IPR011990">
    <property type="entry name" value="TPR-like_helical_dom_sf"/>
</dbReference>
<dbReference type="Proteomes" id="UP000562352">
    <property type="component" value="Unassembled WGS sequence"/>
</dbReference>